<evidence type="ECO:0000256" key="6">
    <source>
        <dbReference type="PROSITE-ProRule" id="PRU00552"/>
    </source>
</evidence>
<dbReference type="SMART" id="SM00490">
    <property type="entry name" value="HELICc"/>
    <property type="match status" value="1"/>
</dbReference>
<dbReference type="PROSITE" id="PS51194">
    <property type="entry name" value="HELICASE_CTER"/>
    <property type="match status" value="1"/>
</dbReference>
<evidence type="ECO:0000259" key="10">
    <source>
        <dbReference type="PROSITE" id="PS51194"/>
    </source>
</evidence>
<sequence length="409" mass="46192">MSDRRDAPRTSEAPKQEDPQDVVPEEEPEDNSVHTFDDLQLKSPLLRGVFAYGFEKPSVIQQKAIKPILTRRDVIAQAQSGTGKTATFSIALLQLVDENVHEVQSLVLSPTRELATQSAKVMSTLAQYMNVKIFCLVGGTGVGQTIRNLREDGIQIVVGTPGRVMHMIREGHLRPETIRTFVLDEADEMLSKGFKDQIYEIFQTLQPDVQTALLSATMPADILEMTGKFMRNPRRILVPRDELTLVGLKQFYVSLDREDYKLDTLCDLYETLSVSQCVIFCNTKRKVEQLAEQMHSRNFTVSSMHGQMEQAQRDVIMHNFRTGSSRVLITTDLLARGIDVQQVSLVINFDLPTEKESYIHRIGRSARFGRKGVAINFVTSDDVAMLREIQQFYNTEIDELPVDVANLLA</sequence>
<evidence type="ECO:0000256" key="4">
    <source>
        <dbReference type="ARBA" id="ARBA00022806"/>
    </source>
</evidence>
<dbReference type="Gene3D" id="3.40.50.300">
    <property type="entry name" value="P-loop containing nucleotide triphosphate hydrolases"/>
    <property type="match status" value="2"/>
</dbReference>
<dbReference type="InterPro" id="IPR027417">
    <property type="entry name" value="P-loop_NTPase"/>
</dbReference>
<feature type="domain" description="Helicase C-terminal" evidence="10">
    <location>
        <begin position="247"/>
        <end position="408"/>
    </location>
</feature>
<dbReference type="PROSITE" id="PS51192">
    <property type="entry name" value="HELICASE_ATP_BIND_1"/>
    <property type="match status" value="1"/>
</dbReference>
<evidence type="ECO:0000313" key="12">
    <source>
        <dbReference type="EMBL" id="KAJ4461156.1"/>
    </source>
</evidence>
<dbReference type="GO" id="GO:0004386">
    <property type="term" value="F:helicase activity"/>
    <property type="evidence" value="ECO:0007669"/>
    <property type="project" value="UniProtKB-KW"/>
</dbReference>
<evidence type="ECO:0000256" key="8">
    <source>
        <dbReference type="SAM" id="MobiDB-lite"/>
    </source>
</evidence>
<dbReference type="EC" id="3.6.4.13" evidence="1"/>
<keyword evidence="2 7" id="KW-0547">Nucleotide-binding</keyword>
<protein>
    <recommendedName>
        <fullName evidence="1">RNA helicase</fullName>
        <ecNumber evidence="1">3.6.4.13</ecNumber>
    </recommendedName>
</protein>
<dbReference type="InterPro" id="IPR000629">
    <property type="entry name" value="RNA-helicase_DEAD-box_CS"/>
</dbReference>
<evidence type="ECO:0000256" key="7">
    <source>
        <dbReference type="RuleBase" id="RU000492"/>
    </source>
</evidence>
<dbReference type="PANTHER" id="PTHR47958">
    <property type="entry name" value="ATP-DEPENDENT RNA HELICASE DBP3"/>
    <property type="match status" value="1"/>
</dbReference>
<dbReference type="EMBL" id="JAPMOS010000009">
    <property type="protein sequence ID" value="KAJ4461156.1"/>
    <property type="molecule type" value="Genomic_DNA"/>
</dbReference>
<dbReference type="Proteomes" id="UP001141327">
    <property type="component" value="Unassembled WGS sequence"/>
</dbReference>
<keyword evidence="5 7" id="KW-0067">ATP-binding</keyword>
<proteinExistence type="inferred from homology"/>
<evidence type="ECO:0000256" key="3">
    <source>
        <dbReference type="ARBA" id="ARBA00022801"/>
    </source>
</evidence>
<keyword evidence="3 7" id="KW-0378">Hydrolase</keyword>
<gene>
    <name evidence="12" type="ORF">PAPYR_2619</name>
</gene>
<organism evidence="12 13">
    <name type="scientific">Paratrimastix pyriformis</name>
    <dbReference type="NCBI Taxonomy" id="342808"/>
    <lineage>
        <taxon>Eukaryota</taxon>
        <taxon>Metamonada</taxon>
        <taxon>Preaxostyla</taxon>
        <taxon>Paratrimastigidae</taxon>
        <taxon>Paratrimastix</taxon>
    </lineage>
</organism>
<accession>A0ABQ8UPS0</accession>
<reference evidence="12" key="1">
    <citation type="journal article" date="2022" name="bioRxiv">
        <title>Genomics of Preaxostyla Flagellates Illuminates Evolutionary Transitions and the Path Towards Mitochondrial Loss.</title>
        <authorList>
            <person name="Novak L.V.F."/>
            <person name="Treitli S.C."/>
            <person name="Pyrih J."/>
            <person name="Halakuc P."/>
            <person name="Pipaliya S.V."/>
            <person name="Vacek V."/>
            <person name="Brzon O."/>
            <person name="Soukal P."/>
            <person name="Eme L."/>
            <person name="Dacks J.B."/>
            <person name="Karnkowska A."/>
            <person name="Elias M."/>
            <person name="Hampl V."/>
        </authorList>
    </citation>
    <scope>NUCLEOTIDE SEQUENCE</scope>
    <source>
        <strain evidence="12">RCP-MX</strain>
    </source>
</reference>
<comment type="caution">
    <text evidence="12">The sequence shown here is derived from an EMBL/GenBank/DDBJ whole genome shotgun (WGS) entry which is preliminary data.</text>
</comment>
<dbReference type="Pfam" id="PF00270">
    <property type="entry name" value="DEAD"/>
    <property type="match status" value="1"/>
</dbReference>
<keyword evidence="4 7" id="KW-0347">Helicase</keyword>
<dbReference type="Pfam" id="PF00271">
    <property type="entry name" value="Helicase_C"/>
    <property type="match status" value="1"/>
</dbReference>
<evidence type="ECO:0000256" key="1">
    <source>
        <dbReference type="ARBA" id="ARBA00012552"/>
    </source>
</evidence>
<evidence type="ECO:0000259" key="11">
    <source>
        <dbReference type="PROSITE" id="PS51195"/>
    </source>
</evidence>
<dbReference type="InterPro" id="IPR014014">
    <property type="entry name" value="RNA_helicase_DEAD_Q_motif"/>
</dbReference>
<comment type="similarity">
    <text evidence="7">Belongs to the DEAD box helicase family.</text>
</comment>
<keyword evidence="13" id="KW-1185">Reference proteome</keyword>
<evidence type="ECO:0000256" key="5">
    <source>
        <dbReference type="ARBA" id="ARBA00022840"/>
    </source>
</evidence>
<feature type="short sequence motif" description="Q motif" evidence="6">
    <location>
        <begin position="34"/>
        <end position="62"/>
    </location>
</feature>
<dbReference type="PROSITE" id="PS51195">
    <property type="entry name" value="Q_MOTIF"/>
    <property type="match status" value="1"/>
</dbReference>
<dbReference type="InterPro" id="IPR014001">
    <property type="entry name" value="Helicase_ATP-bd"/>
</dbReference>
<dbReference type="InterPro" id="IPR001650">
    <property type="entry name" value="Helicase_C-like"/>
</dbReference>
<dbReference type="InterPro" id="IPR011545">
    <property type="entry name" value="DEAD/DEAH_box_helicase_dom"/>
</dbReference>
<feature type="compositionally biased region" description="Acidic residues" evidence="8">
    <location>
        <begin position="19"/>
        <end position="30"/>
    </location>
</feature>
<evidence type="ECO:0000259" key="9">
    <source>
        <dbReference type="PROSITE" id="PS51192"/>
    </source>
</evidence>
<dbReference type="SMART" id="SM00487">
    <property type="entry name" value="DEXDc"/>
    <property type="match status" value="1"/>
</dbReference>
<feature type="domain" description="Helicase ATP-binding" evidence="9">
    <location>
        <begin position="65"/>
        <end position="236"/>
    </location>
</feature>
<dbReference type="CDD" id="cd18787">
    <property type="entry name" value="SF2_C_DEAD"/>
    <property type="match status" value="1"/>
</dbReference>
<feature type="region of interest" description="Disordered" evidence="8">
    <location>
        <begin position="1"/>
        <end position="33"/>
    </location>
</feature>
<name>A0ABQ8UPS0_9EUKA</name>
<dbReference type="SUPFAM" id="SSF52540">
    <property type="entry name" value="P-loop containing nucleoside triphosphate hydrolases"/>
    <property type="match status" value="1"/>
</dbReference>
<feature type="compositionally biased region" description="Basic and acidic residues" evidence="8">
    <location>
        <begin position="1"/>
        <end position="18"/>
    </location>
</feature>
<dbReference type="PROSITE" id="PS00039">
    <property type="entry name" value="DEAD_ATP_HELICASE"/>
    <property type="match status" value="1"/>
</dbReference>
<feature type="domain" description="DEAD-box RNA helicase Q" evidence="11">
    <location>
        <begin position="34"/>
        <end position="62"/>
    </location>
</feature>
<evidence type="ECO:0000313" key="13">
    <source>
        <dbReference type="Proteomes" id="UP001141327"/>
    </source>
</evidence>
<evidence type="ECO:0000256" key="2">
    <source>
        <dbReference type="ARBA" id="ARBA00022741"/>
    </source>
</evidence>